<dbReference type="InterPro" id="IPR014752">
    <property type="entry name" value="Arrestin-like_C"/>
</dbReference>
<name>A0AAE1CJA0_9GAST</name>
<dbReference type="PANTHER" id="PTHR11188">
    <property type="entry name" value="ARRESTIN DOMAIN CONTAINING PROTEIN"/>
    <property type="match status" value="1"/>
</dbReference>
<dbReference type="Pfam" id="PF02752">
    <property type="entry name" value="Arrestin_C"/>
    <property type="match status" value="1"/>
</dbReference>
<dbReference type="InterPro" id="IPR014756">
    <property type="entry name" value="Ig_E-set"/>
</dbReference>
<accession>A0AAE1CJA0</accession>
<dbReference type="InterPro" id="IPR011022">
    <property type="entry name" value="Arrestin_C-like"/>
</dbReference>
<reference evidence="3" key="1">
    <citation type="journal article" date="2023" name="G3 (Bethesda)">
        <title>A reference genome for the long-term kleptoplast-retaining sea slug Elysia crispata morphotype clarki.</title>
        <authorList>
            <person name="Eastman K.E."/>
            <person name="Pendleton A.L."/>
            <person name="Shaikh M.A."/>
            <person name="Suttiyut T."/>
            <person name="Ogas R."/>
            <person name="Tomko P."/>
            <person name="Gavelis G."/>
            <person name="Widhalm J.R."/>
            <person name="Wisecaver J.H."/>
        </authorList>
    </citation>
    <scope>NUCLEOTIDE SEQUENCE</scope>
    <source>
        <strain evidence="3">ECLA1</strain>
    </source>
</reference>
<feature type="domain" description="Arrestin C-terminal-like" evidence="2">
    <location>
        <begin position="147"/>
        <end position="278"/>
    </location>
</feature>
<comment type="caution">
    <text evidence="3">The sequence shown here is derived from an EMBL/GenBank/DDBJ whole genome shotgun (WGS) entry which is preliminary data.</text>
</comment>
<dbReference type="InterPro" id="IPR050357">
    <property type="entry name" value="Arrestin_domain-protein"/>
</dbReference>
<protein>
    <recommendedName>
        <fullName evidence="2">Arrestin C-terminal-like domain-containing protein</fullName>
    </recommendedName>
</protein>
<dbReference type="InterPro" id="IPR011021">
    <property type="entry name" value="Arrestin-like_N"/>
</dbReference>
<evidence type="ECO:0000313" key="4">
    <source>
        <dbReference type="Proteomes" id="UP001283361"/>
    </source>
</evidence>
<dbReference type="Proteomes" id="UP001283361">
    <property type="component" value="Unassembled WGS sequence"/>
</dbReference>
<dbReference type="SUPFAM" id="SSF81296">
    <property type="entry name" value="E set domains"/>
    <property type="match status" value="2"/>
</dbReference>
<proteinExistence type="inferred from homology"/>
<dbReference type="EMBL" id="JAWDGP010007981">
    <property type="protein sequence ID" value="KAK3698148.1"/>
    <property type="molecule type" value="Genomic_DNA"/>
</dbReference>
<dbReference type="PANTHER" id="PTHR11188:SF176">
    <property type="entry name" value="ARRESTIN DOMAIN-CONTAINING PROTEIN 1"/>
    <property type="match status" value="1"/>
</dbReference>
<comment type="similarity">
    <text evidence="1">Belongs to the arrestin family.</text>
</comment>
<dbReference type="GO" id="GO:0005737">
    <property type="term" value="C:cytoplasm"/>
    <property type="evidence" value="ECO:0007669"/>
    <property type="project" value="TreeGrafter"/>
</dbReference>
<keyword evidence="4" id="KW-1185">Reference proteome</keyword>
<evidence type="ECO:0000259" key="2">
    <source>
        <dbReference type="SMART" id="SM01017"/>
    </source>
</evidence>
<dbReference type="GO" id="GO:0015031">
    <property type="term" value="P:protein transport"/>
    <property type="evidence" value="ECO:0007669"/>
    <property type="project" value="TreeGrafter"/>
</dbReference>
<gene>
    <name evidence="3" type="ORF">RRG08_021659</name>
</gene>
<evidence type="ECO:0000256" key="1">
    <source>
        <dbReference type="ARBA" id="ARBA00005298"/>
    </source>
</evidence>
<organism evidence="3 4">
    <name type="scientific">Elysia crispata</name>
    <name type="common">lettuce slug</name>
    <dbReference type="NCBI Taxonomy" id="231223"/>
    <lineage>
        <taxon>Eukaryota</taxon>
        <taxon>Metazoa</taxon>
        <taxon>Spiralia</taxon>
        <taxon>Lophotrochozoa</taxon>
        <taxon>Mollusca</taxon>
        <taxon>Gastropoda</taxon>
        <taxon>Heterobranchia</taxon>
        <taxon>Euthyneura</taxon>
        <taxon>Panpulmonata</taxon>
        <taxon>Sacoglossa</taxon>
        <taxon>Placobranchoidea</taxon>
        <taxon>Plakobranchidae</taxon>
        <taxon>Elysia</taxon>
    </lineage>
</organism>
<dbReference type="Gene3D" id="2.60.40.640">
    <property type="match status" value="2"/>
</dbReference>
<dbReference type="SMART" id="SM01017">
    <property type="entry name" value="Arrestin_C"/>
    <property type="match status" value="1"/>
</dbReference>
<evidence type="ECO:0000313" key="3">
    <source>
        <dbReference type="EMBL" id="KAK3698148.1"/>
    </source>
</evidence>
<dbReference type="Pfam" id="PF00339">
    <property type="entry name" value="Arrestin_N"/>
    <property type="match status" value="1"/>
</dbReference>
<dbReference type="AlphaFoldDB" id="A0AAE1CJA0"/>
<sequence>MSEAHHTLIKYTFIFRSLRLNFEGKARVTIVTADGSSRDEEKFLDKEIILFGNSPSGGTDTTELPQGQHQFFFEQRLPRVLPSSLEDNSYNYVMYVVSCTIDEPRKSNYKISNPFTLLGSLDLNSNPSYSQILQSTERKTWSCIWCMSGSITASFYLDRQGYVPGESIRSSAEICNNSNIDVERSYVELIMVVKRSAQAQTQVQKKKIVTLPGSAIPSDSCRQWSGQELVIPSRLKPSFMGCCRIIDISYIVQLRVELPGLRSNLKVPLDIVIGTVPLTSEVQQQPPQPPQPFGLHESFVHATAPPLPQPFGLNESFLHATAPPLPQAEALAPRPITPPPDYNECSPAPLAYSECSPAPPDYSECSPAPLAYSECSPAPPDYSECSPAPLAYSECVTDSGRLTSGPS</sequence>